<evidence type="ECO:0000256" key="2">
    <source>
        <dbReference type="SAM" id="Phobius"/>
    </source>
</evidence>
<proteinExistence type="predicted"/>
<keyword evidence="4" id="KW-1185">Reference proteome</keyword>
<dbReference type="EMBL" id="JBHLUE010000011">
    <property type="protein sequence ID" value="MFC0565557.1"/>
    <property type="molecule type" value="Genomic_DNA"/>
</dbReference>
<name>A0ABV6NXQ6_9ACTN</name>
<evidence type="ECO:0000313" key="4">
    <source>
        <dbReference type="Proteomes" id="UP001589894"/>
    </source>
</evidence>
<feature type="compositionally biased region" description="Pro residues" evidence="1">
    <location>
        <begin position="133"/>
        <end position="145"/>
    </location>
</feature>
<reference evidence="3 4" key="1">
    <citation type="submission" date="2024-09" db="EMBL/GenBank/DDBJ databases">
        <authorList>
            <person name="Sun Q."/>
            <person name="Mori K."/>
        </authorList>
    </citation>
    <scope>NUCLEOTIDE SEQUENCE [LARGE SCALE GENOMIC DNA]</scope>
    <source>
        <strain evidence="3 4">TBRC 2205</strain>
    </source>
</reference>
<sequence length="160" mass="17024">MSREAWLALLALGGLIALASAVGAVILAIRVWRTRRMLTELGAAGKFAFYGALIYTVFPIDVLPDPIYLDDLGVLTAALIYLSKLVRQHRAAQGGLPGGLPGGGRWPDPRRFATPPDPRRLPAPPDPRRFAVPPVPPPGTLPPASRPDAHGQLPPPPSGR</sequence>
<protein>
    <submittedName>
        <fullName evidence="3">YkvA family protein</fullName>
    </submittedName>
</protein>
<dbReference type="Proteomes" id="UP001589894">
    <property type="component" value="Unassembled WGS sequence"/>
</dbReference>
<keyword evidence="2" id="KW-1133">Transmembrane helix</keyword>
<comment type="caution">
    <text evidence="3">The sequence shown here is derived from an EMBL/GenBank/DDBJ whole genome shotgun (WGS) entry which is preliminary data.</text>
</comment>
<feature type="compositionally biased region" description="Gly residues" evidence="1">
    <location>
        <begin position="95"/>
        <end position="105"/>
    </location>
</feature>
<evidence type="ECO:0000256" key="1">
    <source>
        <dbReference type="SAM" id="MobiDB-lite"/>
    </source>
</evidence>
<dbReference type="RefSeq" id="WP_377339447.1">
    <property type="nucleotide sequence ID" value="NZ_JBHLUE010000011.1"/>
</dbReference>
<feature type="region of interest" description="Disordered" evidence="1">
    <location>
        <begin position="93"/>
        <end position="160"/>
    </location>
</feature>
<accession>A0ABV6NXQ6</accession>
<feature type="transmembrane region" description="Helical" evidence="2">
    <location>
        <begin position="41"/>
        <end position="60"/>
    </location>
</feature>
<keyword evidence="2" id="KW-0472">Membrane</keyword>
<evidence type="ECO:0000313" key="3">
    <source>
        <dbReference type="EMBL" id="MFC0565557.1"/>
    </source>
</evidence>
<organism evidence="3 4">
    <name type="scientific">Plantactinospora siamensis</name>
    <dbReference type="NCBI Taxonomy" id="555372"/>
    <lineage>
        <taxon>Bacteria</taxon>
        <taxon>Bacillati</taxon>
        <taxon>Actinomycetota</taxon>
        <taxon>Actinomycetes</taxon>
        <taxon>Micromonosporales</taxon>
        <taxon>Micromonosporaceae</taxon>
        <taxon>Plantactinospora</taxon>
    </lineage>
</organism>
<gene>
    <name evidence="3" type="ORF">ACFFHU_15620</name>
</gene>
<keyword evidence="2" id="KW-0812">Transmembrane</keyword>
<feature type="transmembrane region" description="Helical" evidence="2">
    <location>
        <begin position="6"/>
        <end position="29"/>
    </location>
</feature>